<feature type="region of interest" description="Disordered" evidence="2">
    <location>
        <begin position="1"/>
        <end position="80"/>
    </location>
</feature>
<protein>
    <recommendedName>
        <fullName evidence="5">Chromosome partitioning protein ParA</fullName>
    </recommendedName>
</protein>
<evidence type="ECO:0000313" key="4">
    <source>
        <dbReference type="Proteomes" id="UP000019772"/>
    </source>
</evidence>
<dbReference type="PATRIC" id="fig|1268072.3.peg.723"/>
<dbReference type="RefSeq" id="WP_025333223.1">
    <property type="nucleotide sequence ID" value="NZ_CP004078.1"/>
</dbReference>
<evidence type="ECO:0008006" key="5">
    <source>
        <dbReference type="Google" id="ProtNLM"/>
    </source>
</evidence>
<dbReference type="InterPro" id="IPR027417">
    <property type="entry name" value="P-loop_NTPase"/>
</dbReference>
<feature type="coiled-coil region" evidence="1">
    <location>
        <begin position="207"/>
        <end position="274"/>
    </location>
</feature>
<name>X4Z7B3_9BACL</name>
<feature type="coiled-coil region" evidence="1">
    <location>
        <begin position="311"/>
        <end position="466"/>
    </location>
</feature>
<evidence type="ECO:0000313" key="3">
    <source>
        <dbReference type="EMBL" id="AHV95636.1"/>
    </source>
</evidence>
<feature type="coiled-coil region" evidence="1">
    <location>
        <begin position="141"/>
        <end position="168"/>
    </location>
</feature>
<dbReference type="Proteomes" id="UP000019772">
    <property type="component" value="Chromosome"/>
</dbReference>
<accession>X4Z7B3</accession>
<dbReference type="STRING" id="1268072.PSAB_03500"/>
<keyword evidence="1" id="KW-0175">Coiled coil</keyword>
<dbReference type="Gene3D" id="3.40.50.300">
    <property type="entry name" value="P-loop containing nucleotide triphosphate hydrolases"/>
    <property type="match status" value="1"/>
</dbReference>
<dbReference type="HOGENOM" id="CLU_011498_1_0_9"/>
<keyword evidence="4" id="KW-1185">Reference proteome</keyword>
<dbReference type="KEGG" id="psab:PSAB_03500"/>
<dbReference type="eggNOG" id="COG1196">
    <property type="taxonomic scope" value="Bacteria"/>
</dbReference>
<dbReference type="AlphaFoldDB" id="X4Z7B3"/>
<dbReference type="eggNOG" id="COG1401">
    <property type="taxonomic scope" value="Bacteria"/>
</dbReference>
<feature type="compositionally biased region" description="Polar residues" evidence="2">
    <location>
        <begin position="19"/>
        <end position="60"/>
    </location>
</feature>
<sequence>MAKNKQRGQQAHRSAAANAEQQANRSAAANAEQQANRSAAANAKQQANRSAVEDSVQQANPIAEQKESNVGSNAASADREQELKTRFVELQRLVREVAAKEKALAEREADLVARELEAQIGFPKLFEQKFKEAKKGYDAREHELSQRHTELERRAEDLRKREERIRAAEIVRDEGYTEKRRALDEELAKKRSAGEEELAQLRLKRMADIDKQYARELEQRLESLNKEIGIERAGLRKELEQQKRDWEQSKQAEREAMERDRELLLSKLVDADQKSDELELKLRLTASREKELRRREDALEDEILERTSARARSFDAKEAALQEENDRLRDELQYAIERLGRYEELKAKLNGDEPERVLLRLNQQHEELKKLREELLERPTQDMRARYDENDRRLKELQESNSRLTEERARLQAQFNDANQQALRIKELEDNNKSLLRRYEATEAENKRLEAERKRLQASYEREQEREDRIKDIELPYFEQHLERLPQPPASELDWLAGIDAACRDYGLKFPKRILHAFHTGLKTSEWSPLTVLAGVSGTGKSELPRLYSHFGGFNYLPLAVQPNWDSQESMLGFFNSIDNKFDAQPVLRFLSQTQRKNAPDYPGFEDVMNLILLDEMNLAHIELYFAEFLSKLELRRGRKGAEVPHIDVKLGSGCAPYPLKLGRNVLWAGTMNQDETTKSLSDKVLDRGIVINFPRPTTFERRSALKQLTNPSPLLTRRTWESWWSKESVFQEEQIRPYKQFVEEINQSLAMVGRALGHRVWQSVEYYMANYPTVRTQLDPGNLNRSERNLEKAMRVAFEDQLVQKVMPKLRGIETRGRSKTECLDKIRALLSNENYGIVEDYDIACEFGYGQFMWQSANYIKEYDREDVAAESI</sequence>
<dbReference type="SUPFAM" id="SSF52540">
    <property type="entry name" value="P-loop containing nucleoside triphosphate hydrolases"/>
    <property type="match status" value="1"/>
</dbReference>
<evidence type="ECO:0000256" key="1">
    <source>
        <dbReference type="SAM" id="Coils"/>
    </source>
</evidence>
<reference evidence="3 4" key="1">
    <citation type="journal article" date="2014" name="PLoS Genet.">
        <title>Comparative Genomic Analysis of N2-Fixing and Non-N2-Fixing Paenibacillus spp.: Organization, Evolution and Expression of the Nitrogen Fixation Genes.</title>
        <authorList>
            <person name="Xie J.B."/>
            <person name="Du Z."/>
            <person name="Bai L."/>
            <person name="Tian C."/>
            <person name="Zhang Y."/>
            <person name="Xie J.Y."/>
            <person name="Wang T."/>
            <person name="Liu X."/>
            <person name="Chen X."/>
            <person name="Cheng Q."/>
            <person name="Chen S."/>
            <person name="Li J."/>
        </authorList>
    </citation>
    <scope>NUCLEOTIDE SEQUENCE [LARGE SCALE GENOMIC DNA]</scope>
    <source>
        <strain evidence="3 4">T27</strain>
    </source>
</reference>
<dbReference type="OrthoDB" id="9781481at2"/>
<proteinExistence type="predicted"/>
<evidence type="ECO:0000256" key="2">
    <source>
        <dbReference type="SAM" id="MobiDB-lite"/>
    </source>
</evidence>
<dbReference type="EMBL" id="CP004078">
    <property type="protein sequence ID" value="AHV95636.1"/>
    <property type="molecule type" value="Genomic_DNA"/>
</dbReference>
<organism evidence="3 4">
    <name type="scientific">Paenibacillus sabinae T27</name>
    <dbReference type="NCBI Taxonomy" id="1268072"/>
    <lineage>
        <taxon>Bacteria</taxon>
        <taxon>Bacillati</taxon>
        <taxon>Bacillota</taxon>
        <taxon>Bacilli</taxon>
        <taxon>Bacillales</taxon>
        <taxon>Paenibacillaceae</taxon>
        <taxon>Paenibacillus</taxon>
    </lineage>
</organism>
<gene>
    <name evidence="3" type="ORF">PSAB_03500</name>
</gene>